<organism evidence="2 3">
    <name type="scientific">Nonomuraea solani</name>
    <dbReference type="NCBI Taxonomy" id="1144553"/>
    <lineage>
        <taxon>Bacteria</taxon>
        <taxon>Bacillati</taxon>
        <taxon>Actinomycetota</taxon>
        <taxon>Actinomycetes</taxon>
        <taxon>Streptosporangiales</taxon>
        <taxon>Streptosporangiaceae</taxon>
        <taxon>Nonomuraea</taxon>
    </lineage>
</organism>
<dbReference type="EMBL" id="FNVT01000002">
    <property type="protein sequence ID" value="SEG40373.1"/>
    <property type="molecule type" value="Genomic_DNA"/>
</dbReference>
<accession>A0A1H5ZV18</accession>
<keyword evidence="3" id="KW-1185">Reference proteome</keyword>
<reference evidence="2 3" key="1">
    <citation type="submission" date="2016-10" db="EMBL/GenBank/DDBJ databases">
        <authorList>
            <person name="de Groot N.N."/>
        </authorList>
    </citation>
    <scope>NUCLEOTIDE SEQUENCE [LARGE SCALE GENOMIC DNA]</scope>
    <source>
        <strain evidence="2 3">CGMCC 4.7037</strain>
    </source>
</reference>
<evidence type="ECO:0008006" key="4">
    <source>
        <dbReference type="Google" id="ProtNLM"/>
    </source>
</evidence>
<evidence type="ECO:0000313" key="2">
    <source>
        <dbReference type="EMBL" id="SEG40373.1"/>
    </source>
</evidence>
<sequence>MFRRLLVAATLVASTLVGAGSMSTPASAAANGTPCVTSAATGTLVQDTAAKCRWRHGCKYCKWGGEWHRVWCRWDNGHGGGGHGGW</sequence>
<evidence type="ECO:0000313" key="3">
    <source>
        <dbReference type="Proteomes" id="UP000236732"/>
    </source>
</evidence>
<protein>
    <recommendedName>
        <fullName evidence="4">Secreted protein</fullName>
    </recommendedName>
</protein>
<keyword evidence="1" id="KW-0732">Signal</keyword>
<proteinExistence type="predicted"/>
<dbReference type="Proteomes" id="UP000236732">
    <property type="component" value="Unassembled WGS sequence"/>
</dbReference>
<feature type="signal peptide" evidence="1">
    <location>
        <begin position="1"/>
        <end position="28"/>
    </location>
</feature>
<dbReference type="RefSeq" id="WP_146103611.1">
    <property type="nucleotide sequence ID" value="NZ_FNVT01000002.1"/>
</dbReference>
<gene>
    <name evidence="2" type="ORF">SAMN05444920_102895</name>
</gene>
<name>A0A1H5ZV18_9ACTN</name>
<evidence type="ECO:0000256" key="1">
    <source>
        <dbReference type="SAM" id="SignalP"/>
    </source>
</evidence>
<dbReference type="AlphaFoldDB" id="A0A1H5ZV18"/>
<feature type="chain" id="PRO_5009291968" description="Secreted protein" evidence="1">
    <location>
        <begin position="29"/>
        <end position="86"/>
    </location>
</feature>